<dbReference type="InterPro" id="IPR010319">
    <property type="entry name" value="Transglutaminase-like_Cys_pept"/>
</dbReference>
<organism evidence="1 2">
    <name type="scientific">Legionella santicrucis</name>
    <dbReference type="NCBI Taxonomy" id="45074"/>
    <lineage>
        <taxon>Bacteria</taxon>
        <taxon>Pseudomonadati</taxon>
        <taxon>Pseudomonadota</taxon>
        <taxon>Gammaproteobacteria</taxon>
        <taxon>Legionellales</taxon>
        <taxon>Legionellaceae</taxon>
        <taxon>Legionella</taxon>
    </lineage>
</organism>
<dbReference type="STRING" id="45074.Lsan_2888"/>
<proteinExistence type="predicted"/>
<dbReference type="PATRIC" id="fig|45074.5.peg.3102"/>
<dbReference type="Pfam" id="PF06035">
    <property type="entry name" value="Peptidase_C93"/>
    <property type="match status" value="1"/>
</dbReference>
<name>A0A0W0YIE2_9GAMM</name>
<protein>
    <submittedName>
        <fullName evidence="1">Periplasmic protein</fullName>
    </submittedName>
</protein>
<dbReference type="Gene3D" id="3.10.620.30">
    <property type="match status" value="1"/>
</dbReference>
<sequence>MIGLSIFFSSGSPLSYSASALLQMDMIAKQEQTHNGAVKRRFHSWRLLIEDLKNKPTSVRLQRVNDFFNQFEFTSETYYQGQEDYWKTPEEFVVDGGGDCEDFSIAKYFTLLSLGVPTKQLRITYVKSIKLNRAHMVLAYYPQPGADPFVLDNLVSEILPASKRPDLIPIYSFNGEGLWLAKTGGDSRSLGSASGLSKWRRVLEYMQKGK</sequence>
<dbReference type="EMBL" id="LNYU01000081">
    <property type="protein sequence ID" value="KTD56728.1"/>
    <property type="molecule type" value="Genomic_DNA"/>
</dbReference>
<dbReference type="PANTHER" id="PTHR39327:SF1">
    <property type="entry name" value="BLR5470 PROTEIN"/>
    <property type="match status" value="1"/>
</dbReference>
<dbReference type="AlphaFoldDB" id="A0A0W0YIE2"/>
<accession>A0A0W0YIE2</accession>
<comment type="caution">
    <text evidence="1">The sequence shown here is derived from an EMBL/GenBank/DDBJ whole genome shotgun (WGS) entry which is preliminary data.</text>
</comment>
<dbReference type="Proteomes" id="UP000054703">
    <property type="component" value="Unassembled WGS sequence"/>
</dbReference>
<keyword evidence="2" id="KW-1185">Reference proteome</keyword>
<evidence type="ECO:0000313" key="1">
    <source>
        <dbReference type="EMBL" id="KTD56728.1"/>
    </source>
</evidence>
<evidence type="ECO:0000313" key="2">
    <source>
        <dbReference type="Proteomes" id="UP000054703"/>
    </source>
</evidence>
<dbReference type="PANTHER" id="PTHR39327">
    <property type="match status" value="1"/>
</dbReference>
<gene>
    <name evidence="1" type="ORF">Lsan_2888</name>
</gene>
<reference evidence="1 2" key="1">
    <citation type="submission" date="2015-11" db="EMBL/GenBank/DDBJ databases">
        <title>Genomic analysis of 38 Legionella species identifies large and diverse effector repertoires.</title>
        <authorList>
            <person name="Burstein D."/>
            <person name="Amaro F."/>
            <person name="Zusman T."/>
            <person name="Lifshitz Z."/>
            <person name="Cohen O."/>
            <person name="Gilbert J.A."/>
            <person name="Pupko T."/>
            <person name="Shuman H.A."/>
            <person name="Segal G."/>
        </authorList>
    </citation>
    <scope>NUCLEOTIDE SEQUENCE [LARGE SCALE GENOMIC DNA]</scope>
    <source>
        <strain evidence="1 2">SC-63-C7</strain>
    </source>
</reference>